<sequence length="81" mass="8690">MIGRAVPASSPFRESPPQHPQPHDGHRYDPQQGQPQYAPQPSPGGYVPYPLPGTILKAPTGAPGAPGTAIQIVHRERRHDA</sequence>
<feature type="region of interest" description="Disordered" evidence="1">
    <location>
        <begin position="1"/>
        <end position="68"/>
    </location>
</feature>
<feature type="compositionally biased region" description="Low complexity" evidence="1">
    <location>
        <begin position="58"/>
        <end position="68"/>
    </location>
</feature>
<gene>
    <name evidence="2" type="ORF">B0H16DRAFT_1719155</name>
</gene>
<comment type="caution">
    <text evidence="2">The sequence shown here is derived from an EMBL/GenBank/DDBJ whole genome shotgun (WGS) entry which is preliminary data.</text>
</comment>
<feature type="compositionally biased region" description="Low complexity" evidence="1">
    <location>
        <begin position="30"/>
        <end position="46"/>
    </location>
</feature>
<evidence type="ECO:0000313" key="2">
    <source>
        <dbReference type="EMBL" id="KAJ7762110.1"/>
    </source>
</evidence>
<proteinExistence type="predicted"/>
<name>A0AAD7JCN8_9AGAR</name>
<evidence type="ECO:0000256" key="1">
    <source>
        <dbReference type="SAM" id="MobiDB-lite"/>
    </source>
</evidence>
<organism evidence="2 3">
    <name type="scientific">Mycena metata</name>
    <dbReference type="NCBI Taxonomy" id="1033252"/>
    <lineage>
        <taxon>Eukaryota</taxon>
        <taxon>Fungi</taxon>
        <taxon>Dikarya</taxon>
        <taxon>Basidiomycota</taxon>
        <taxon>Agaricomycotina</taxon>
        <taxon>Agaricomycetes</taxon>
        <taxon>Agaricomycetidae</taxon>
        <taxon>Agaricales</taxon>
        <taxon>Marasmiineae</taxon>
        <taxon>Mycenaceae</taxon>
        <taxon>Mycena</taxon>
    </lineage>
</organism>
<dbReference type="AlphaFoldDB" id="A0AAD7JCN8"/>
<protein>
    <submittedName>
        <fullName evidence="2">Uncharacterized protein</fullName>
    </submittedName>
</protein>
<dbReference type="EMBL" id="JARKIB010000033">
    <property type="protein sequence ID" value="KAJ7762110.1"/>
    <property type="molecule type" value="Genomic_DNA"/>
</dbReference>
<dbReference type="Proteomes" id="UP001215598">
    <property type="component" value="Unassembled WGS sequence"/>
</dbReference>
<evidence type="ECO:0000313" key="3">
    <source>
        <dbReference type="Proteomes" id="UP001215598"/>
    </source>
</evidence>
<accession>A0AAD7JCN8</accession>
<keyword evidence="3" id="KW-1185">Reference proteome</keyword>
<reference evidence="2" key="1">
    <citation type="submission" date="2023-03" db="EMBL/GenBank/DDBJ databases">
        <title>Massive genome expansion in bonnet fungi (Mycena s.s.) driven by repeated elements and novel gene families across ecological guilds.</title>
        <authorList>
            <consortium name="Lawrence Berkeley National Laboratory"/>
            <person name="Harder C.B."/>
            <person name="Miyauchi S."/>
            <person name="Viragh M."/>
            <person name="Kuo A."/>
            <person name="Thoen E."/>
            <person name="Andreopoulos B."/>
            <person name="Lu D."/>
            <person name="Skrede I."/>
            <person name="Drula E."/>
            <person name="Henrissat B."/>
            <person name="Morin E."/>
            <person name="Kohler A."/>
            <person name="Barry K."/>
            <person name="LaButti K."/>
            <person name="Morin E."/>
            <person name="Salamov A."/>
            <person name="Lipzen A."/>
            <person name="Mereny Z."/>
            <person name="Hegedus B."/>
            <person name="Baldrian P."/>
            <person name="Stursova M."/>
            <person name="Weitz H."/>
            <person name="Taylor A."/>
            <person name="Grigoriev I.V."/>
            <person name="Nagy L.G."/>
            <person name="Martin F."/>
            <person name="Kauserud H."/>
        </authorList>
    </citation>
    <scope>NUCLEOTIDE SEQUENCE</scope>
    <source>
        <strain evidence="2">CBHHK182m</strain>
    </source>
</reference>